<evidence type="ECO:0000313" key="2">
    <source>
        <dbReference type="EMBL" id="KAK7478692.1"/>
    </source>
</evidence>
<protein>
    <submittedName>
        <fullName evidence="2">Uncharacterized protein</fullName>
    </submittedName>
</protein>
<accession>A0ABD0JUQ2</accession>
<name>A0ABD0JUQ2_9CAEN</name>
<feature type="compositionally biased region" description="Polar residues" evidence="1">
    <location>
        <begin position="72"/>
        <end position="83"/>
    </location>
</feature>
<dbReference type="Proteomes" id="UP001519460">
    <property type="component" value="Unassembled WGS sequence"/>
</dbReference>
<comment type="caution">
    <text evidence="2">The sequence shown here is derived from an EMBL/GenBank/DDBJ whole genome shotgun (WGS) entry which is preliminary data.</text>
</comment>
<evidence type="ECO:0000256" key="1">
    <source>
        <dbReference type="SAM" id="MobiDB-lite"/>
    </source>
</evidence>
<reference evidence="2 3" key="1">
    <citation type="journal article" date="2023" name="Sci. Data">
        <title>Genome assembly of the Korean intertidal mud-creeper Batillaria attramentaria.</title>
        <authorList>
            <person name="Patra A.K."/>
            <person name="Ho P.T."/>
            <person name="Jun S."/>
            <person name="Lee S.J."/>
            <person name="Kim Y."/>
            <person name="Won Y.J."/>
        </authorList>
    </citation>
    <scope>NUCLEOTIDE SEQUENCE [LARGE SCALE GENOMIC DNA]</scope>
    <source>
        <strain evidence="2">Wonlab-2016</strain>
    </source>
</reference>
<feature type="compositionally biased region" description="Acidic residues" evidence="1">
    <location>
        <begin position="112"/>
        <end position="121"/>
    </location>
</feature>
<gene>
    <name evidence="2" type="ORF">BaRGS_00030077</name>
</gene>
<evidence type="ECO:0000313" key="3">
    <source>
        <dbReference type="Proteomes" id="UP001519460"/>
    </source>
</evidence>
<keyword evidence="3" id="KW-1185">Reference proteome</keyword>
<dbReference type="EMBL" id="JACVVK020000319">
    <property type="protein sequence ID" value="KAK7478692.1"/>
    <property type="molecule type" value="Genomic_DNA"/>
</dbReference>
<sequence>MKENFEFVREHLGLSLERQKRNYDKRAGHREFKTGDWVLRLYPPNHAQDKLNPRFVGPNLVWRGDVQNTTAARDNTNCSTCGSSEKKFHTETPPKSWSESTDSAVENPLPDEQTDDTELNNETDKGAESDSDTNLAEK</sequence>
<feature type="compositionally biased region" description="Polar residues" evidence="1">
    <location>
        <begin position="93"/>
        <end position="104"/>
    </location>
</feature>
<dbReference type="AlphaFoldDB" id="A0ABD0JUQ2"/>
<feature type="region of interest" description="Disordered" evidence="1">
    <location>
        <begin position="72"/>
        <end position="138"/>
    </location>
</feature>
<proteinExistence type="predicted"/>
<organism evidence="2 3">
    <name type="scientific">Batillaria attramentaria</name>
    <dbReference type="NCBI Taxonomy" id="370345"/>
    <lineage>
        <taxon>Eukaryota</taxon>
        <taxon>Metazoa</taxon>
        <taxon>Spiralia</taxon>
        <taxon>Lophotrochozoa</taxon>
        <taxon>Mollusca</taxon>
        <taxon>Gastropoda</taxon>
        <taxon>Caenogastropoda</taxon>
        <taxon>Sorbeoconcha</taxon>
        <taxon>Cerithioidea</taxon>
        <taxon>Batillariidae</taxon>
        <taxon>Batillaria</taxon>
    </lineage>
</organism>